<proteinExistence type="predicted"/>
<keyword evidence="3" id="KW-1185">Reference proteome</keyword>
<accession>A0AA36J171</accession>
<name>A0AA36J171_9DINO</name>
<evidence type="ECO:0000313" key="3">
    <source>
        <dbReference type="Proteomes" id="UP001178507"/>
    </source>
</evidence>
<evidence type="ECO:0000313" key="2">
    <source>
        <dbReference type="EMBL" id="CAJ1397227.1"/>
    </source>
</evidence>
<dbReference type="EMBL" id="CAUJNA010003260">
    <property type="protein sequence ID" value="CAJ1397227.1"/>
    <property type="molecule type" value="Genomic_DNA"/>
</dbReference>
<sequence length="103" mass="11312">MDAAREYLEAQLPPAEEQWQLLRAALCCCGKVGEDLSARTSDSSEGDSDEDVQLRTCRTRRNSLPDTAQLPLFLGIGAAETPKSSRHRRSVGHESIQRGQLDG</sequence>
<gene>
    <name evidence="2" type="ORF">EVOR1521_LOCUS21285</name>
</gene>
<dbReference type="AlphaFoldDB" id="A0AA36J171"/>
<organism evidence="2 3">
    <name type="scientific">Effrenium voratum</name>
    <dbReference type="NCBI Taxonomy" id="2562239"/>
    <lineage>
        <taxon>Eukaryota</taxon>
        <taxon>Sar</taxon>
        <taxon>Alveolata</taxon>
        <taxon>Dinophyceae</taxon>
        <taxon>Suessiales</taxon>
        <taxon>Symbiodiniaceae</taxon>
        <taxon>Effrenium</taxon>
    </lineage>
</organism>
<comment type="caution">
    <text evidence="2">The sequence shown here is derived from an EMBL/GenBank/DDBJ whole genome shotgun (WGS) entry which is preliminary data.</text>
</comment>
<feature type="region of interest" description="Disordered" evidence="1">
    <location>
        <begin position="78"/>
        <end position="103"/>
    </location>
</feature>
<protein>
    <submittedName>
        <fullName evidence="2">Uncharacterized protein</fullName>
    </submittedName>
</protein>
<dbReference type="Proteomes" id="UP001178507">
    <property type="component" value="Unassembled WGS sequence"/>
</dbReference>
<reference evidence="2" key="1">
    <citation type="submission" date="2023-08" db="EMBL/GenBank/DDBJ databases">
        <authorList>
            <person name="Chen Y."/>
            <person name="Shah S."/>
            <person name="Dougan E. K."/>
            <person name="Thang M."/>
            <person name="Chan C."/>
        </authorList>
    </citation>
    <scope>NUCLEOTIDE SEQUENCE</scope>
</reference>
<evidence type="ECO:0000256" key="1">
    <source>
        <dbReference type="SAM" id="MobiDB-lite"/>
    </source>
</evidence>